<reference evidence="1" key="2">
    <citation type="journal article" date="2020" name="Nat. Commun.">
        <title>Large-scale genome sequencing of mycorrhizal fungi provides insights into the early evolution of symbiotic traits.</title>
        <authorList>
            <person name="Miyauchi S."/>
            <person name="Kiss E."/>
            <person name="Kuo A."/>
            <person name="Drula E."/>
            <person name="Kohler A."/>
            <person name="Sanchez-Garcia M."/>
            <person name="Morin E."/>
            <person name="Andreopoulos B."/>
            <person name="Barry K.W."/>
            <person name="Bonito G."/>
            <person name="Buee M."/>
            <person name="Carver A."/>
            <person name="Chen C."/>
            <person name="Cichocki N."/>
            <person name="Clum A."/>
            <person name="Culley D."/>
            <person name="Crous P.W."/>
            <person name="Fauchery L."/>
            <person name="Girlanda M."/>
            <person name="Hayes R.D."/>
            <person name="Keri Z."/>
            <person name="LaButti K."/>
            <person name="Lipzen A."/>
            <person name="Lombard V."/>
            <person name="Magnuson J."/>
            <person name="Maillard F."/>
            <person name="Murat C."/>
            <person name="Nolan M."/>
            <person name="Ohm R.A."/>
            <person name="Pangilinan J."/>
            <person name="Pereira M.F."/>
            <person name="Perotto S."/>
            <person name="Peter M."/>
            <person name="Pfister S."/>
            <person name="Riley R."/>
            <person name="Sitrit Y."/>
            <person name="Stielow J.B."/>
            <person name="Szollosi G."/>
            <person name="Zifcakova L."/>
            <person name="Stursova M."/>
            <person name="Spatafora J.W."/>
            <person name="Tedersoo L."/>
            <person name="Vaario L.M."/>
            <person name="Yamada A."/>
            <person name="Yan M."/>
            <person name="Wang P."/>
            <person name="Xu J."/>
            <person name="Bruns T."/>
            <person name="Baldrian P."/>
            <person name="Vilgalys R."/>
            <person name="Dunand C."/>
            <person name="Henrissat B."/>
            <person name="Grigoriev I.V."/>
            <person name="Hibbett D."/>
            <person name="Nagy L.G."/>
            <person name="Martin F.M."/>
        </authorList>
    </citation>
    <scope>NUCLEOTIDE SEQUENCE</scope>
    <source>
        <strain evidence="1">P2</strain>
    </source>
</reference>
<evidence type="ECO:0000313" key="1">
    <source>
        <dbReference type="EMBL" id="KAF9648990.1"/>
    </source>
</evidence>
<gene>
    <name evidence="1" type="ORF">BDM02DRAFT_3260636</name>
</gene>
<reference evidence="1" key="1">
    <citation type="submission" date="2019-10" db="EMBL/GenBank/DDBJ databases">
        <authorList>
            <consortium name="DOE Joint Genome Institute"/>
            <person name="Kuo A."/>
            <person name="Miyauchi S."/>
            <person name="Kiss E."/>
            <person name="Drula E."/>
            <person name="Kohler A."/>
            <person name="Sanchez-Garcia M."/>
            <person name="Andreopoulos B."/>
            <person name="Barry K.W."/>
            <person name="Bonito G."/>
            <person name="Buee M."/>
            <person name="Carver A."/>
            <person name="Chen C."/>
            <person name="Cichocki N."/>
            <person name="Clum A."/>
            <person name="Culley D."/>
            <person name="Crous P.W."/>
            <person name="Fauchery L."/>
            <person name="Girlanda M."/>
            <person name="Hayes R."/>
            <person name="Keri Z."/>
            <person name="Labutti K."/>
            <person name="Lipzen A."/>
            <person name="Lombard V."/>
            <person name="Magnuson J."/>
            <person name="Maillard F."/>
            <person name="Morin E."/>
            <person name="Murat C."/>
            <person name="Nolan M."/>
            <person name="Ohm R."/>
            <person name="Pangilinan J."/>
            <person name="Pereira M."/>
            <person name="Perotto S."/>
            <person name="Peter M."/>
            <person name="Riley R."/>
            <person name="Sitrit Y."/>
            <person name="Stielow B."/>
            <person name="Szollosi G."/>
            <person name="Zifcakova L."/>
            <person name="Stursova M."/>
            <person name="Spatafora J.W."/>
            <person name="Tedersoo L."/>
            <person name="Vaario L.-M."/>
            <person name="Yamada A."/>
            <person name="Yan M."/>
            <person name="Wang P."/>
            <person name="Xu J."/>
            <person name="Bruns T."/>
            <person name="Baldrian P."/>
            <person name="Vilgalys R."/>
            <person name="Henrissat B."/>
            <person name="Grigoriev I.V."/>
            <person name="Hibbett D."/>
            <person name="Nagy L.G."/>
            <person name="Martin F.M."/>
        </authorList>
    </citation>
    <scope>NUCLEOTIDE SEQUENCE</scope>
    <source>
        <strain evidence="1">P2</strain>
    </source>
</reference>
<keyword evidence="2" id="KW-1185">Reference proteome</keyword>
<proteinExistence type="predicted"/>
<sequence>MADDYLIGFQDLPLKLLLKIFSDLYPQDLLNLEKTCLELHRVLLDHRCWERTFQNVGLPPCPLDLSPHQYTTLVFNPLCQFCYRSRGTKVYWLCRVRSCNKCLYINFRSYSGCSFPDSYDSYVPYVLVGKERLFRPEDIEQFEARLLQSMEDTAGDNTFLRQAKAMMAERFQHVKLCIEWQDSYASNSQEKHAFRERRESIVARLTDLGWGEELALMDPVTEDVFLNLHEVRQRQRLSSRTWRMMKNGLVNFMEGVRMKRLTRLWLAELSDRLALIGDLYELYLSHCPIEQPQPNLADICISDHVHQILALPDEPTNISRALSDLYSELPGITETWRVTVSRRLLQLMPPCNGIIYNPLYRLELATTFFTCALGCPEPLGFPRVLTHKCANWVVQAPTFELVSADRTQALSATLGEEPWNFRGDRITFSAKASLAAHKIVEIVGLDPYCTTAKRMGELDVWFGCPLCSTDELKCLMSWDAAVFHAVSFHQESISYLEWVVFPTCPIEAEDVRNMVSMTRFDYRCAICGKYLSMEMVPGHIQEKHKVPSVENVYDFCYRHLDAPPPNPIVIKTEVLEFTMNANAGGVWF</sequence>
<protein>
    <submittedName>
        <fullName evidence="1">Uncharacterized protein</fullName>
    </submittedName>
</protein>
<dbReference type="Proteomes" id="UP000886501">
    <property type="component" value="Unassembled WGS sequence"/>
</dbReference>
<evidence type="ECO:0000313" key="2">
    <source>
        <dbReference type="Proteomes" id="UP000886501"/>
    </source>
</evidence>
<dbReference type="EMBL" id="MU118004">
    <property type="protein sequence ID" value="KAF9648990.1"/>
    <property type="molecule type" value="Genomic_DNA"/>
</dbReference>
<comment type="caution">
    <text evidence="1">The sequence shown here is derived from an EMBL/GenBank/DDBJ whole genome shotgun (WGS) entry which is preliminary data.</text>
</comment>
<name>A0ACB6ZHS3_THEGA</name>
<organism evidence="1 2">
    <name type="scientific">Thelephora ganbajun</name>
    <name type="common">Ganba fungus</name>
    <dbReference type="NCBI Taxonomy" id="370292"/>
    <lineage>
        <taxon>Eukaryota</taxon>
        <taxon>Fungi</taxon>
        <taxon>Dikarya</taxon>
        <taxon>Basidiomycota</taxon>
        <taxon>Agaricomycotina</taxon>
        <taxon>Agaricomycetes</taxon>
        <taxon>Thelephorales</taxon>
        <taxon>Thelephoraceae</taxon>
        <taxon>Thelephora</taxon>
    </lineage>
</organism>
<accession>A0ACB6ZHS3</accession>